<keyword evidence="3" id="KW-1185">Reference proteome</keyword>
<evidence type="ECO:0000256" key="1">
    <source>
        <dbReference type="SAM" id="SignalP"/>
    </source>
</evidence>
<dbReference type="EMBL" id="MCFJ01000003">
    <property type="protein sequence ID" value="ORY69103.1"/>
    <property type="molecule type" value="Genomic_DNA"/>
</dbReference>
<name>A0A1Y2EBZ8_9PEZI</name>
<dbReference type="Proteomes" id="UP000193689">
    <property type="component" value="Unassembled WGS sequence"/>
</dbReference>
<organism evidence="2 3">
    <name type="scientific">Pseudomassariella vexata</name>
    <dbReference type="NCBI Taxonomy" id="1141098"/>
    <lineage>
        <taxon>Eukaryota</taxon>
        <taxon>Fungi</taxon>
        <taxon>Dikarya</taxon>
        <taxon>Ascomycota</taxon>
        <taxon>Pezizomycotina</taxon>
        <taxon>Sordariomycetes</taxon>
        <taxon>Xylariomycetidae</taxon>
        <taxon>Amphisphaeriales</taxon>
        <taxon>Pseudomassariaceae</taxon>
        <taxon>Pseudomassariella</taxon>
    </lineage>
</organism>
<dbReference type="InParanoid" id="A0A1Y2EBZ8"/>
<comment type="caution">
    <text evidence="2">The sequence shown here is derived from an EMBL/GenBank/DDBJ whole genome shotgun (WGS) entry which is preliminary data.</text>
</comment>
<accession>A0A1Y2EBZ8</accession>
<sequence length="122" mass="13442">MHFIISLIAPCLVAAASVQVLPSSPVEQRQDTPRIYAKFYNDTACLDTWVEDTVWLENPPQTCIENTITATYGSTLIADNLATHTLRVFSLPGCNPNQGNYYDVPAGVEKCYAGQARSVEFL</sequence>
<feature type="chain" id="PRO_5012711431" evidence="1">
    <location>
        <begin position="16"/>
        <end position="122"/>
    </location>
</feature>
<keyword evidence="1" id="KW-0732">Signal</keyword>
<proteinExistence type="predicted"/>
<dbReference type="AlphaFoldDB" id="A0A1Y2EBZ8"/>
<evidence type="ECO:0000313" key="3">
    <source>
        <dbReference type="Proteomes" id="UP000193689"/>
    </source>
</evidence>
<dbReference type="RefSeq" id="XP_040719390.1">
    <property type="nucleotide sequence ID" value="XM_040858112.1"/>
</dbReference>
<dbReference type="GeneID" id="63774324"/>
<dbReference type="OrthoDB" id="3664114at2759"/>
<evidence type="ECO:0000313" key="2">
    <source>
        <dbReference type="EMBL" id="ORY69103.1"/>
    </source>
</evidence>
<protein>
    <submittedName>
        <fullName evidence="2">Uncharacterized protein</fullName>
    </submittedName>
</protein>
<reference evidence="2 3" key="1">
    <citation type="submission" date="2016-07" db="EMBL/GenBank/DDBJ databases">
        <title>Pervasive Adenine N6-methylation of Active Genes in Fungi.</title>
        <authorList>
            <consortium name="DOE Joint Genome Institute"/>
            <person name="Mondo S.J."/>
            <person name="Dannebaum R.O."/>
            <person name="Kuo R.C."/>
            <person name="Labutti K."/>
            <person name="Haridas S."/>
            <person name="Kuo A."/>
            <person name="Salamov A."/>
            <person name="Ahrendt S.R."/>
            <person name="Lipzen A."/>
            <person name="Sullivan W."/>
            <person name="Andreopoulos W.B."/>
            <person name="Clum A."/>
            <person name="Lindquist E."/>
            <person name="Daum C."/>
            <person name="Ramamoorthy G.K."/>
            <person name="Gryganskyi A."/>
            <person name="Culley D."/>
            <person name="Magnuson J.K."/>
            <person name="James T.Y."/>
            <person name="O'Malley M.A."/>
            <person name="Stajich J.E."/>
            <person name="Spatafora J.W."/>
            <person name="Visel A."/>
            <person name="Grigoriev I.V."/>
        </authorList>
    </citation>
    <scope>NUCLEOTIDE SEQUENCE [LARGE SCALE GENOMIC DNA]</scope>
    <source>
        <strain evidence="2 3">CBS 129021</strain>
    </source>
</reference>
<gene>
    <name evidence="2" type="ORF">BCR38DRAFT_406969</name>
</gene>
<feature type="signal peptide" evidence="1">
    <location>
        <begin position="1"/>
        <end position="15"/>
    </location>
</feature>